<dbReference type="AlphaFoldDB" id="A0AAV5CZK9"/>
<dbReference type="Proteomes" id="UP001054889">
    <property type="component" value="Unassembled WGS sequence"/>
</dbReference>
<gene>
    <name evidence="2" type="primary">ga20954</name>
    <name evidence="2" type="ORF">PR202_ga20954</name>
</gene>
<protein>
    <submittedName>
        <fullName evidence="2">Uncharacterized protein</fullName>
    </submittedName>
</protein>
<sequence length="252" mass="27225">MPDIEAAVARTATTAAPPQVPAPARAAGCRAAVAATVADVIIYCCLGAMWASHAAGALVVFARYAVGWSWTAYAALVVRVAREVFLGALVSTALLCPLTIPVLLLRIYRRQTEFPERMILVRDPNLFPVISNFRFPGAILSVGCANFVPAGGRRSILQVQGVYTTVQVHGQQRPAPRGRRQGAGYGLVLLVIFVFFSMSMLVGLLLQERLPTSVCWEDRISMPALISDSGSVAMIMFIVIPYVLVQVRDLPK</sequence>
<keyword evidence="1" id="KW-0472">Membrane</keyword>
<dbReference type="EMBL" id="BQKI01000010">
    <property type="protein sequence ID" value="GJN03501.1"/>
    <property type="molecule type" value="Genomic_DNA"/>
</dbReference>
<proteinExistence type="predicted"/>
<reference evidence="2" key="2">
    <citation type="submission" date="2021-12" db="EMBL/GenBank/DDBJ databases">
        <title>Resequencing data analysis of finger millet.</title>
        <authorList>
            <person name="Hatakeyama M."/>
            <person name="Aluri S."/>
            <person name="Balachadran M.T."/>
            <person name="Sivarajan S.R."/>
            <person name="Poveda L."/>
            <person name="Shimizu-Inatsugi R."/>
            <person name="Schlapbach R."/>
            <person name="Sreeman S.M."/>
            <person name="Shimizu K.K."/>
        </authorList>
    </citation>
    <scope>NUCLEOTIDE SEQUENCE</scope>
</reference>
<feature type="transmembrane region" description="Helical" evidence="1">
    <location>
        <begin position="84"/>
        <end position="108"/>
    </location>
</feature>
<keyword evidence="1" id="KW-1133">Transmembrane helix</keyword>
<name>A0AAV5CZK9_ELECO</name>
<feature type="transmembrane region" description="Helical" evidence="1">
    <location>
        <begin position="40"/>
        <end position="64"/>
    </location>
</feature>
<accession>A0AAV5CZK9</accession>
<evidence type="ECO:0000313" key="3">
    <source>
        <dbReference type="Proteomes" id="UP001054889"/>
    </source>
</evidence>
<evidence type="ECO:0000313" key="2">
    <source>
        <dbReference type="EMBL" id="GJN03501.1"/>
    </source>
</evidence>
<keyword evidence="1" id="KW-0812">Transmembrane</keyword>
<keyword evidence="3" id="KW-1185">Reference proteome</keyword>
<feature type="transmembrane region" description="Helical" evidence="1">
    <location>
        <begin position="226"/>
        <end position="245"/>
    </location>
</feature>
<feature type="transmembrane region" description="Helical" evidence="1">
    <location>
        <begin position="183"/>
        <end position="206"/>
    </location>
</feature>
<reference evidence="2" key="1">
    <citation type="journal article" date="2018" name="DNA Res.">
        <title>Multiple hybrid de novo genome assembly of finger millet, an orphan allotetraploid crop.</title>
        <authorList>
            <person name="Hatakeyama M."/>
            <person name="Aluri S."/>
            <person name="Balachadran M.T."/>
            <person name="Sivarajan S.R."/>
            <person name="Patrignani A."/>
            <person name="Gruter S."/>
            <person name="Poveda L."/>
            <person name="Shimizu-Inatsugi R."/>
            <person name="Baeten J."/>
            <person name="Francoijs K.J."/>
            <person name="Nataraja K.N."/>
            <person name="Reddy Y.A.N."/>
            <person name="Phadnis S."/>
            <person name="Ravikumar R.L."/>
            <person name="Schlapbach R."/>
            <person name="Sreeman S.M."/>
            <person name="Shimizu K.K."/>
        </authorList>
    </citation>
    <scope>NUCLEOTIDE SEQUENCE</scope>
</reference>
<evidence type="ECO:0000256" key="1">
    <source>
        <dbReference type="SAM" id="Phobius"/>
    </source>
</evidence>
<organism evidence="2 3">
    <name type="scientific">Eleusine coracana subsp. coracana</name>
    <dbReference type="NCBI Taxonomy" id="191504"/>
    <lineage>
        <taxon>Eukaryota</taxon>
        <taxon>Viridiplantae</taxon>
        <taxon>Streptophyta</taxon>
        <taxon>Embryophyta</taxon>
        <taxon>Tracheophyta</taxon>
        <taxon>Spermatophyta</taxon>
        <taxon>Magnoliopsida</taxon>
        <taxon>Liliopsida</taxon>
        <taxon>Poales</taxon>
        <taxon>Poaceae</taxon>
        <taxon>PACMAD clade</taxon>
        <taxon>Chloridoideae</taxon>
        <taxon>Cynodonteae</taxon>
        <taxon>Eleusininae</taxon>
        <taxon>Eleusine</taxon>
    </lineage>
</organism>
<comment type="caution">
    <text evidence="2">The sequence shown here is derived from an EMBL/GenBank/DDBJ whole genome shotgun (WGS) entry which is preliminary data.</text>
</comment>